<keyword evidence="2" id="KW-1185">Reference proteome</keyword>
<evidence type="ECO:0000313" key="1">
    <source>
        <dbReference type="EMBL" id="EDX17068.1"/>
    </source>
</evidence>
<reference evidence="1 2" key="1">
    <citation type="journal article" date="2007" name="Nature">
        <title>Evolution of genes and genomes on the Drosophila phylogeny.</title>
        <authorList>
            <consortium name="Drosophila 12 Genomes Consortium"/>
            <person name="Clark A.G."/>
            <person name="Eisen M.B."/>
            <person name="Smith D.R."/>
            <person name="Bergman C.M."/>
            <person name="Oliver B."/>
            <person name="Markow T.A."/>
            <person name="Kaufman T.C."/>
            <person name="Kellis M."/>
            <person name="Gelbart W."/>
            <person name="Iyer V.N."/>
            <person name="Pollard D.A."/>
            <person name="Sackton T.B."/>
            <person name="Larracuente A.M."/>
            <person name="Singh N.D."/>
            <person name="Abad J.P."/>
            <person name="Abt D.N."/>
            <person name="Adryan B."/>
            <person name="Aguade M."/>
            <person name="Akashi H."/>
            <person name="Anderson W.W."/>
            <person name="Aquadro C.F."/>
            <person name="Ardell D.H."/>
            <person name="Arguello R."/>
            <person name="Artieri C.G."/>
            <person name="Barbash D.A."/>
            <person name="Barker D."/>
            <person name="Barsanti P."/>
            <person name="Batterham P."/>
            <person name="Batzoglou S."/>
            <person name="Begun D."/>
            <person name="Bhutkar A."/>
            <person name="Blanco E."/>
            <person name="Bosak S.A."/>
            <person name="Bradley R.K."/>
            <person name="Brand A.D."/>
            <person name="Brent M.R."/>
            <person name="Brooks A.N."/>
            <person name="Brown R.H."/>
            <person name="Butlin R.K."/>
            <person name="Caggese C."/>
            <person name="Calvi B.R."/>
            <person name="Bernardo de Carvalho A."/>
            <person name="Caspi A."/>
            <person name="Castrezana S."/>
            <person name="Celniker S.E."/>
            <person name="Chang J.L."/>
            <person name="Chapple C."/>
            <person name="Chatterji S."/>
            <person name="Chinwalla A."/>
            <person name="Civetta A."/>
            <person name="Clifton S.W."/>
            <person name="Comeron J.M."/>
            <person name="Costello J.C."/>
            <person name="Coyne J.A."/>
            <person name="Daub J."/>
            <person name="David R.G."/>
            <person name="Delcher A.L."/>
            <person name="Delehaunty K."/>
            <person name="Do C.B."/>
            <person name="Ebling H."/>
            <person name="Edwards K."/>
            <person name="Eickbush T."/>
            <person name="Evans J.D."/>
            <person name="Filipski A."/>
            <person name="Findeiss S."/>
            <person name="Freyhult E."/>
            <person name="Fulton L."/>
            <person name="Fulton R."/>
            <person name="Garcia A.C."/>
            <person name="Gardiner A."/>
            <person name="Garfield D.A."/>
            <person name="Garvin B.E."/>
            <person name="Gibson G."/>
            <person name="Gilbert D."/>
            <person name="Gnerre S."/>
            <person name="Godfrey J."/>
            <person name="Good R."/>
            <person name="Gotea V."/>
            <person name="Gravely B."/>
            <person name="Greenberg A.J."/>
            <person name="Griffiths-Jones S."/>
            <person name="Gross S."/>
            <person name="Guigo R."/>
            <person name="Gustafson E.A."/>
            <person name="Haerty W."/>
            <person name="Hahn M.W."/>
            <person name="Halligan D.L."/>
            <person name="Halpern A.L."/>
            <person name="Halter G.M."/>
            <person name="Han M.V."/>
            <person name="Heger A."/>
            <person name="Hillier L."/>
            <person name="Hinrichs A.S."/>
            <person name="Holmes I."/>
            <person name="Hoskins R.A."/>
            <person name="Hubisz M.J."/>
            <person name="Hultmark D."/>
            <person name="Huntley M.A."/>
            <person name="Jaffe D.B."/>
            <person name="Jagadeeshan S."/>
            <person name="Jeck W.R."/>
            <person name="Johnson J."/>
            <person name="Jones C.D."/>
            <person name="Jordan W.C."/>
            <person name="Karpen G.H."/>
            <person name="Kataoka E."/>
            <person name="Keightley P.D."/>
            <person name="Kheradpour P."/>
            <person name="Kirkness E.F."/>
            <person name="Koerich L.B."/>
            <person name="Kristiansen K."/>
            <person name="Kudrna D."/>
            <person name="Kulathinal R.J."/>
            <person name="Kumar S."/>
            <person name="Kwok R."/>
            <person name="Lander E."/>
            <person name="Langley C.H."/>
            <person name="Lapoint R."/>
            <person name="Lazzaro B.P."/>
            <person name="Lee S.J."/>
            <person name="Levesque L."/>
            <person name="Li R."/>
            <person name="Lin C.F."/>
            <person name="Lin M.F."/>
            <person name="Lindblad-Toh K."/>
            <person name="Llopart A."/>
            <person name="Long M."/>
            <person name="Low L."/>
            <person name="Lozovsky E."/>
            <person name="Lu J."/>
            <person name="Luo M."/>
            <person name="Machado C.A."/>
            <person name="Makalowski W."/>
            <person name="Marzo M."/>
            <person name="Matsuda M."/>
            <person name="Matzkin L."/>
            <person name="McAllister B."/>
            <person name="McBride C.S."/>
            <person name="McKernan B."/>
            <person name="McKernan K."/>
            <person name="Mendez-Lago M."/>
            <person name="Minx P."/>
            <person name="Mollenhauer M.U."/>
            <person name="Montooth K."/>
            <person name="Mount S.M."/>
            <person name="Mu X."/>
            <person name="Myers E."/>
            <person name="Negre B."/>
            <person name="Newfeld S."/>
            <person name="Nielsen R."/>
            <person name="Noor M.A."/>
            <person name="O'Grady P."/>
            <person name="Pachter L."/>
            <person name="Papaceit M."/>
            <person name="Parisi M.J."/>
            <person name="Parisi M."/>
            <person name="Parts L."/>
            <person name="Pedersen J.S."/>
            <person name="Pesole G."/>
            <person name="Phillippy A.M."/>
            <person name="Ponting C.P."/>
            <person name="Pop M."/>
            <person name="Porcelli D."/>
            <person name="Powell J.R."/>
            <person name="Prohaska S."/>
            <person name="Pruitt K."/>
            <person name="Puig M."/>
            <person name="Quesneville H."/>
            <person name="Ram K.R."/>
            <person name="Rand D."/>
            <person name="Rasmussen M.D."/>
            <person name="Reed L.K."/>
            <person name="Reenan R."/>
            <person name="Reily A."/>
            <person name="Remington K.A."/>
            <person name="Rieger T.T."/>
            <person name="Ritchie M.G."/>
            <person name="Robin C."/>
            <person name="Rogers Y.H."/>
            <person name="Rohde C."/>
            <person name="Rozas J."/>
            <person name="Rubenfield M.J."/>
            <person name="Ruiz A."/>
            <person name="Russo S."/>
            <person name="Salzberg S.L."/>
            <person name="Sanchez-Gracia A."/>
            <person name="Saranga D.J."/>
            <person name="Sato H."/>
            <person name="Schaeffer S.W."/>
            <person name="Schatz M.C."/>
            <person name="Schlenke T."/>
            <person name="Schwartz R."/>
            <person name="Segarra C."/>
            <person name="Singh R.S."/>
            <person name="Sirot L."/>
            <person name="Sirota M."/>
            <person name="Sisneros N.B."/>
            <person name="Smith C.D."/>
            <person name="Smith T.F."/>
            <person name="Spieth J."/>
            <person name="Stage D.E."/>
            <person name="Stark A."/>
            <person name="Stephan W."/>
            <person name="Strausberg R.L."/>
            <person name="Strempel S."/>
            <person name="Sturgill D."/>
            <person name="Sutton G."/>
            <person name="Sutton G.G."/>
            <person name="Tao W."/>
            <person name="Teichmann S."/>
            <person name="Tobari Y.N."/>
            <person name="Tomimura Y."/>
            <person name="Tsolas J.M."/>
            <person name="Valente V.L."/>
            <person name="Venter E."/>
            <person name="Venter J.C."/>
            <person name="Vicario S."/>
            <person name="Vieira F.G."/>
            <person name="Vilella A.J."/>
            <person name="Villasante A."/>
            <person name="Walenz B."/>
            <person name="Wang J."/>
            <person name="Wasserman M."/>
            <person name="Watts T."/>
            <person name="Wilson D."/>
            <person name="Wilson R.K."/>
            <person name="Wing R.A."/>
            <person name="Wolfner M.F."/>
            <person name="Wong A."/>
            <person name="Wong G.K."/>
            <person name="Wu C.I."/>
            <person name="Wu G."/>
            <person name="Yamamoto D."/>
            <person name="Yang H.P."/>
            <person name="Yang S.P."/>
            <person name="Yorke J.A."/>
            <person name="Yoshida K."/>
            <person name="Zdobnov E."/>
            <person name="Zhang P."/>
            <person name="Zhang Y."/>
            <person name="Zimin A.V."/>
            <person name="Baldwin J."/>
            <person name="Abdouelleil A."/>
            <person name="Abdulkadir J."/>
            <person name="Abebe A."/>
            <person name="Abera B."/>
            <person name="Abreu J."/>
            <person name="Acer S.C."/>
            <person name="Aftuck L."/>
            <person name="Alexander A."/>
            <person name="An P."/>
            <person name="Anderson E."/>
            <person name="Anderson S."/>
            <person name="Arachi H."/>
            <person name="Azer M."/>
            <person name="Bachantsang P."/>
            <person name="Barry A."/>
            <person name="Bayul T."/>
            <person name="Berlin A."/>
            <person name="Bessette D."/>
            <person name="Bloom T."/>
            <person name="Blye J."/>
            <person name="Boguslavskiy L."/>
            <person name="Bonnet C."/>
            <person name="Boukhgalter B."/>
            <person name="Bourzgui I."/>
            <person name="Brown A."/>
            <person name="Cahill P."/>
            <person name="Channer S."/>
            <person name="Cheshatsang Y."/>
            <person name="Chuda L."/>
            <person name="Citroen M."/>
            <person name="Collymore A."/>
            <person name="Cooke P."/>
            <person name="Costello M."/>
            <person name="D'Aco K."/>
            <person name="Daza R."/>
            <person name="De Haan G."/>
            <person name="DeGray S."/>
            <person name="DeMaso C."/>
            <person name="Dhargay N."/>
            <person name="Dooley K."/>
            <person name="Dooley E."/>
            <person name="Doricent M."/>
            <person name="Dorje P."/>
            <person name="Dorjee K."/>
            <person name="Dupes A."/>
            <person name="Elong R."/>
            <person name="Falk J."/>
            <person name="Farina A."/>
            <person name="Faro S."/>
            <person name="Ferguson D."/>
            <person name="Fisher S."/>
            <person name="Foley C.D."/>
            <person name="Franke A."/>
            <person name="Friedrich D."/>
            <person name="Gadbois L."/>
            <person name="Gearin G."/>
            <person name="Gearin C.R."/>
            <person name="Giannoukos G."/>
            <person name="Goode T."/>
            <person name="Graham J."/>
            <person name="Grandbois E."/>
            <person name="Grewal S."/>
            <person name="Gyaltsen K."/>
            <person name="Hafez N."/>
            <person name="Hagos B."/>
            <person name="Hall J."/>
            <person name="Henson C."/>
            <person name="Hollinger A."/>
            <person name="Honan T."/>
            <person name="Huard M.D."/>
            <person name="Hughes L."/>
            <person name="Hurhula B."/>
            <person name="Husby M.E."/>
            <person name="Kamat A."/>
            <person name="Kanga B."/>
            <person name="Kashin S."/>
            <person name="Khazanovich D."/>
            <person name="Kisner P."/>
            <person name="Lance K."/>
            <person name="Lara M."/>
            <person name="Lee W."/>
            <person name="Lennon N."/>
            <person name="Letendre F."/>
            <person name="LeVine R."/>
            <person name="Lipovsky A."/>
            <person name="Liu X."/>
            <person name="Liu J."/>
            <person name="Liu S."/>
            <person name="Lokyitsang T."/>
            <person name="Lokyitsang Y."/>
            <person name="Lubonja R."/>
            <person name="Lui A."/>
            <person name="MacDonald P."/>
            <person name="Magnisalis V."/>
            <person name="Maru K."/>
            <person name="Matthews C."/>
            <person name="McCusker W."/>
            <person name="McDonough S."/>
            <person name="Mehta T."/>
            <person name="Meldrim J."/>
            <person name="Meneus L."/>
            <person name="Mihai O."/>
            <person name="Mihalev A."/>
            <person name="Mihova T."/>
            <person name="Mittelman R."/>
            <person name="Mlenga V."/>
            <person name="Montmayeur A."/>
            <person name="Mulrain L."/>
            <person name="Navidi A."/>
            <person name="Naylor J."/>
            <person name="Negash T."/>
            <person name="Nguyen T."/>
            <person name="Nguyen N."/>
            <person name="Nicol R."/>
            <person name="Norbu C."/>
            <person name="Norbu N."/>
            <person name="Novod N."/>
            <person name="O'Neill B."/>
            <person name="Osman S."/>
            <person name="Markiewicz E."/>
            <person name="Oyono O.L."/>
            <person name="Patti C."/>
            <person name="Phunkhang P."/>
            <person name="Pierre F."/>
            <person name="Priest M."/>
            <person name="Raghuraman S."/>
            <person name="Rege F."/>
            <person name="Reyes R."/>
            <person name="Rise C."/>
            <person name="Rogov P."/>
            <person name="Ross K."/>
            <person name="Ryan E."/>
            <person name="Settipalli S."/>
            <person name="Shea T."/>
            <person name="Sherpa N."/>
            <person name="Shi L."/>
            <person name="Shih D."/>
            <person name="Sparrow T."/>
            <person name="Spaulding J."/>
            <person name="Stalker J."/>
            <person name="Stange-Thomann N."/>
            <person name="Stavropoulos S."/>
            <person name="Stone C."/>
            <person name="Strader C."/>
            <person name="Tesfaye S."/>
            <person name="Thomson T."/>
            <person name="Thoulutsang Y."/>
            <person name="Thoulutsang D."/>
            <person name="Topham K."/>
            <person name="Topping I."/>
            <person name="Tsamla T."/>
            <person name="Vassiliev H."/>
            <person name="Vo A."/>
            <person name="Wangchuk T."/>
            <person name="Wangdi T."/>
            <person name="Weiand M."/>
            <person name="Wilkinson J."/>
            <person name="Wilson A."/>
            <person name="Yadav S."/>
            <person name="Young G."/>
            <person name="Yu Q."/>
            <person name="Zembek L."/>
            <person name="Zhong D."/>
            <person name="Zimmer A."/>
            <person name="Zwirko Z."/>
            <person name="Jaffe D.B."/>
            <person name="Alvarez P."/>
            <person name="Brockman W."/>
            <person name="Butler J."/>
            <person name="Chin C."/>
            <person name="Gnerre S."/>
            <person name="Grabherr M."/>
            <person name="Kleber M."/>
            <person name="Mauceli E."/>
            <person name="MacCallum I."/>
        </authorList>
    </citation>
    <scope>NUCLEOTIDE SEQUENCE [LARGE SCALE GENOMIC DNA]</scope>
    <source>
        <strain evidence="2">white501</strain>
    </source>
</reference>
<sequence length="94" mass="10632">MLGRMDDWGIGVSDCCCCERTEAIGLAEVNGRRWRFGHVIGRKRNLRIETSDADDKDIEMSRCQQQRTSSFVLLPACPRVSSGKVTPNCRLICR</sequence>
<dbReference type="HOGENOM" id="CLU_2388575_0_0_1"/>
<dbReference type="Proteomes" id="UP000000304">
    <property type="component" value="Chromosome X"/>
</dbReference>
<accession>B4R4H8</accession>
<proteinExistence type="predicted"/>
<gene>
    <name evidence="1" type="primary">Dsim\GD16297</name>
    <name evidence="1" type="ORF">Dsim_GD16297</name>
</gene>
<protein>
    <submittedName>
        <fullName evidence="1">GD16297</fullName>
    </submittedName>
</protein>
<organism evidence="1 2">
    <name type="scientific">Drosophila simulans</name>
    <name type="common">Fruit fly</name>
    <dbReference type="NCBI Taxonomy" id="7240"/>
    <lineage>
        <taxon>Eukaryota</taxon>
        <taxon>Metazoa</taxon>
        <taxon>Ecdysozoa</taxon>
        <taxon>Arthropoda</taxon>
        <taxon>Hexapoda</taxon>
        <taxon>Insecta</taxon>
        <taxon>Pterygota</taxon>
        <taxon>Neoptera</taxon>
        <taxon>Endopterygota</taxon>
        <taxon>Diptera</taxon>
        <taxon>Brachycera</taxon>
        <taxon>Muscomorpha</taxon>
        <taxon>Ephydroidea</taxon>
        <taxon>Drosophilidae</taxon>
        <taxon>Drosophila</taxon>
        <taxon>Sophophora</taxon>
    </lineage>
</organism>
<dbReference type="PhylomeDB" id="B4R4H8"/>
<evidence type="ECO:0000313" key="2">
    <source>
        <dbReference type="Proteomes" id="UP000000304"/>
    </source>
</evidence>
<dbReference type="AlphaFoldDB" id="B4R4H8"/>
<name>B4R4H8_DROSI</name>
<dbReference type="EMBL" id="CM000366">
    <property type="protein sequence ID" value="EDX17068.1"/>
    <property type="molecule type" value="Genomic_DNA"/>
</dbReference>